<reference evidence="1 2" key="1">
    <citation type="submission" date="2014-06" db="EMBL/GenBank/DDBJ databases">
        <title>Evolutionary Origins and Diversification of the Mycorrhizal Mutualists.</title>
        <authorList>
            <consortium name="DOE Joint Genome Institute"/>
            <consortium name="Mycorrhizal Genomics Consortium"/>
            <person name="Kohler A."/>
            <person name="Kuo A."/>
            <person name="Nagy L.G."/>
            <person name="Floudas D."/>
            <person name="Copeland A."/>
            <person name="Barry K.W."/>
            <person name="Cichocki N."/>
            <person name="Veneault-Fourrey C."/>
            <person name="LaButti K."/>
            <person name="Lindquist E.A."/>
            <person name="Lipzen A."/>
            <person name="Lundell T."/>
            <person name="Morin E."/>
            <person name="Murat C."/>
            <person name="Riley R."/>
            <person name="Ohm R."/>
            <person name="Sun H."/>
            <person name="Tunlid A."/>
            <person name="Henrissat B."/>
            <person name="Grigoriev I.V."/>
            <person name="Hibbett D.S."/>
            <person name="Martin F."/>
        </authorList>
    </citation>
    <scope>NUCLEOTIDE SEQUENCE [LARGE SCALE GENOMIC DNA]</scope>
    <source>
        <strain evidence="1 2">SS14</strain>
    </source>
</reference>
<name>A0A0C9VCC3_SPHS4</name>
<dbReference type="AlphaFoldDB" id="A0A0C9VCC3"/>
<sequence length="190" mass="20816">MVMIQDSPKRAVSVIATKVAKFHMVGTYELVEVTGSKSPREMILGVVNLEGDTVKSIKWKIMYGHAPRAKYGKSRDAVPTWPPLLSISADLLIQSLAFGEIFKDSESGLGMNKVWNGKRLVVCGCLASRWGKDRSGLAVSDDSIGTDRTAGFTSSPRRRSPTPHPLTFQAQYPSFTDNLKAQIHICSYVG</sequence>
<dbReference type="EMBL" id="KN837116">
    <property type="protein sequence ID" value="KIJ44629.1"/>
    <property type="molecule type" value="Genomic_DNA"/>
</dbReference>
<accession>A0A0C9VCC3</accession>
<dbReference type="Proteomes" id="UP000054279">
    <property type="component" value="Unassembled WGS sequence"/>
</dbReference>
<dbReference type="HOGENOM" id="CLU_1428823_0_0_1"/>
<protein>
    <submittedName>
        <fullName evidence="1">Uncharacterized protein</fullName>
    </submittedName>
</protein>
<gene>
    <name evidence="1" type="ORF">M422DRAFT_251921</name>
</gene>
<evidence type="ECO:0000313" key="1">
    <source>
        <dbReference type="EMBL" id="KIJ44629.1"/>
    </source>
</evidence>
<proteinExistence type="predicted"/>
<keyword evidence="2" id="KW-1185">Reference proteome</keyword>
<organism evidence="1 2">
    <name type="scientific">Sphaerobolus stellatus (strain SS14)</name>
    <dbReference type="NCBI Taxonomy" id="990650"/>
    <lineage>
        <taxon>Eukaryota</taxon>
        <taxon>Fungi</taxon>
        <taxon>Dikarya</taxon>
        <taxon>Basidiomycota</taxon>
        <taxon>Agaricomycotina</taxon>
        <taxon>Agaricomycetes</taxon>
        <taxon>Phallomycetidae</taxon>
        <taxon>Geastrales</taxon>
        <taxon>Sphaerobolaceae</taxon>
        <taxon>Sphaerobolus</taxon>
    </lineage>
</organism>
<evidence type="ECO:0000313" key="2">
    <source>
        <dbReference type="Proteomes" id="UP000054279"/>
    </source>
</evidence>